<dbReference type="EMBL" id="BSTI01000003">
    <property type="protein sequence ID" value="GLY65059.1"/>
    <property type="molecule type" value="Genomic_DNA"/>
</dbReference>
<evidence type="ECO:0000313" key="2">
    <source>
        <dbReference type="EMBL" id="GLY65059.1"/>
    </source>
</evidence>
<keyword evidence="3" id="KW-1185">Reference proteome</keyword>
<comment type="caution">
    <text evidence="2">The sequence shown here is derived from an EMBL/GenBank/DDBJ whole genome shotgun (WGS) entry which is preliminary data.</text>
</comment>
<name>A0A9W6QVW4_9PSEU</name>
<accession>A0A9W6QVW4</accession>
<reference evidence="2" key="1">
    <citation type="submission" date="2023-03" db="EMBL/GenBank/DDBJ databases">
        <title>Amycolatopsis taiwanensis NBRC 103393.</title>
        <authorList>
            <person name="Ichikawa N."/>
            <person name="Sato H."/>
            <person name="Tonouchi N."/>
        </authorList>
    </citation>
    <scope>NUCLEOTIDE SEQUENCE</scope>
    <source>
        <strain evidence="2">NBRC 103393</strain>
    </source>
</reference>
<evidence type="ECO:0000256" key="1">
    <source>
        <dbReference type="SAM" id="MobiDB-lite"/>
    </source>
</evidence>
<organism evidence="2 3">
    <name type="scientific">Amycolatopsis taiwanensis</name>
    <dbReference type="NCBI Taxonomy" id="342230"/>
    <lineage>
        <taxon>Bacteria</taxon>
        <taxon>Bacillati</taxon>
        <taxon>Actinomycetota</taxon>
        <taxon>Actinomycetes</taxon>
        <taxon>Pseudonocardiales</taxon>
        <taxon>Pseudonocardiaceae</taxon>
        <taxon>Amycolatopsis</taxon>
    </lineage>
</organism>
<feature type="region of interest" description="Disordered" evidence="1">
    <location>
        <begin position="82"/>
        <end position="114"/>
    </location>
</feature>
<proteinExistence type="predicted"/>
<gene>
    <name evidence="2" type="ORF">Atai01_16780</name>
</gene>
<sequence length="114" mass="12458">MSPLQASMFLVQARTFPVQPGVSPAQDGEFWVGEGEFWVGEGEFWVGEGEFWVGEWGGVLGWRGSPDWDGWGGERVVDHAESRGYLQARGPPGRTYGSRSGPSPPKGPDLRFCA</sequence>
<protein>
    <submittedName>
        <fullName evidence="2">Uncharacterized protein</fullName>
    </submittedName>
</protein>
<dbReference type="AlphaFoldDB" id="A0A9W6QVW4"/>
<evidence type="ECO:0000313" key="3">
    <source>
        <dbReference type="Proteomes" id="UP001165136"/>
    </source>
</evidence>
<dbReference type="Proteomes" id="UP001165136">
    <property type="component" value="Unassembled WGS sequence"/>
</dbReference>